<dbReference type="eggNOG" id="COG3184">
    <property type="taxonomic scope" value="Bacteria"/>
</dbReference>
<dbReference type="InterPro" id="IPR018637">
    <property type="entry name" value="DUF2059"/>
</dbReference>
<sequence>MKKLFIAVAFMFVAQVSMAQTATTKAADPAFKKEVLRLLELSGTNAQYEALINPIIKSAPADKQADFKKEVTESLKGLTDKIAEIYMQEFTPEDVKTMIKYYESPVGKKAASKAGVLLEKGQAAGMEWGQSLQGIMMKYSGE</sequence>
<feature type="domain" description="DUF2059" evidence="2">
    <location>
        <begin position="78"/>
        <end position="133"/>
    </location>
</feature>
<dbReference type="RefSeq" id="WP_020213264.1">
    <property type="nucleotide sequence ID" value="NZ_JRLX01000026.1"/>
</dbReference>
<evidence type="ECO:0000313" key="3">
    <source>
        <dbReference type="EMBL" id="KGO85199.1"/>
    </source>
</evidence>
<proteinExistence type="predicted"/>
<dbReference type="EMBL" id="JRLX01000026">
    <property type="protein sequence ID" value="KGO85199.1"/>
    <property type="molecule type" value="Genomic_DNA"/>
</dbReference>
<dbReference type="STRING" id="1121895.GCA_000378485_02105"/>
<organism evidence="3 4">
    <name type="scientific">Flavobacterium rivuli WB 3.3-2 = DSM 21788</name>
    <dbReference type="NCBI Taxonomy" id="1121895"/>
    <lineage>
        <taxon>Bacteria</taxon>
        <taxon>Pseudomonadati</taxon>
        <taxon>Bacteroidota</taxon>
        <taxon>Flavobacteriia</taxon>
        <taxon>Flavobacteriales</taxon>
        <taxon>Flavobacteriaceae</taxon>
        <taxon>Flavobacterium</taxon>
    </lineage>
</organism>
<evidence type="ECO:0000259" key="2">
    <source>
        <dbReference type="Pfam" id="PF09832"/>
    </source>
</evidence>
<evidence type="ECO:0000256" key="1">
    <source>
        <dbReference type="SAM" id="SignalP"/>
    </source>
</evidence>
<evidence type="ECO:0000313" key="4">
    <source>
        <dbReference type="Proteomes" id="UP000030152"/>
    </source>
</evidence>
<protein>
    <recommendedName>
        <fullName evidence="2">DUF2059 domain-containing protein</fullName>
    </recommendedName>
</protein>
<comment type="caution">
    <text evidence="3">The sequence shown here is derived from an EMBL/GenBank/DDBJ whole genome shotgun (WGS) entry which is preliminary data.</text>
</comment>
<dbReference type="AlphaFoldDB" id="A0A0A2LYZ0"/>
<keyword evidence="4" id="KW-1185">Reference proteome</keyword>
<dbReference type="OrthoDB" id="1143459at2"/>
<gene>
    <name evidence="3" type="ORF">Q765_17715</name>
</gene>
<dbReference type="Proteomes" id="UP000030152">
    <property type="component" value="Unassembled WGS sequence"/>
</dbReference>
<keyword evidence="1" id="KW-0732">Signal</keyword>
<accession>A0A0A2LYZ0</accession>
<feature type="signal peptide" evidence="1">
    <location>
        <begin position="1"/>
        <end position="19"/>
    </location>
</feature>
<feature type="chain" id="PRO_5001991437" description="DUF2059 domain-containing protein" evidence="1">
    <location>
        <begin position="20"/>
        <end position="142"/>
    </location>
</feature>
<name>A0A0A2LYZ0_9FLAO</name>
<dbReference type="Pfam" id="PF09832">
    <property type="entry name" value="DUF2059"/>
    <property type="match status" value="1"/>
</dbReference>
<reference evidence="3 4" key="1">
    <citation type="submission" date="2013-09" db="EMBL/GenBank/DDBJ databases">
        <authorList>
            <person name="Zeng Z."/>
            <person name="Chen C."/>
        </authorList>
    </citation>
    <scope>NUCLEOTIDE SEQUENCE [LARGE SCALE GENOMIC DNA]</scope>
    <source>
        <strain evidence="3 4">WB 3.3-2</strain>
    </source>
</reference>